<sequence length="189" mass="21811">MGPEPTRPIELNRREASNHRMPRAAIPTEDESTFDKRVKPRVFKEGDLVLKKRLRNIQDSRGKWAPNYEGPYVVKQAFSGGAVILANSKGQELTHPERTRRINLQVSRTEEPVPTNAKKNRYERCIGPSQNPKTLLPWVKLVKPRLKLGSPRQERQPSPQGHCKLERRAADRAIHMHMKRDERHPCTHA</sequence>
<reference evidence="2" key="1">
    <citation type="submission" date="2018-05" db="EMBL/GenBank/DDBJ databases">
        <title>Draft genome of Mucuna pruriens seed.</title>
        <authorList>
            <person name="Nnadi N.E."/>
            <person name="Vos R."/>
            <person name="Hasami M.H."/>
            <person name="Devisetty U.K."/>
            <person name="Aguiy J.C."/>
        </authorList>
    </citation>
    <scope>NUCLEOTIDE SEQUENCE [LARGE SCALE GENOMIC DNA]</scope>
    <source>
        <strain evidence="2">JCA_2017</strain>
    </source>
</reference>
<feature type="region of interest" description="Disordered" evidence="1">
    <location>
        <begin position="1"/>
        <end position="33"/>
    </location>
</feature>
<evidence type="ECO:0000313" key="2">
    <source>
        <dbReference type="EMBL" id="RDX77537.1"/>
    </source>
</evidence>
<evidence type="ECO:0000313" key="3">
    <source>
        <dbReference type="Proteomes" id="UP000257109"/>
    </source>
</evidence>
<accession>A0A371FGU0</accession>
<keyword evidence="3" id="KW-1185">Reference proteome</keyword>
<dbReference type="AlphaFoldDB" id="A0A371FGU0"/>
<gene>
    <name evidence="2" type="ORF">CR513_42321</name>
</gene>
<proteinExistence type="predicted"/>
<dbReference type="Proteomes" id="UP000257109">
    <property type="component" value="Unassembled WGS sequence"/>
</dbReference>
<dbReference type="OrthoDB" id="1637540at2759"/>
<protein>
    <submittedName>
        <fullName evidence="2">Uncharacterized protein</fullName>
    </submittedName>
</protein>
<name>A0A371FGU0_MUCPR</name>
<feature type="non-terminal residue" evidence="2">
    <location>
        <position position="1"/>
    </location>
</feature>
<organism evidence="2 3">
    <name type="scientific">Mucuna pruriens</name>
    <name type="common">Velvet bean</name>
    <name type="synonym">Dolichos pruriens</name>
    <dbReference type="NCBI Taxonomy" id="157652"/>
    <lineage>
        <taxon>Eukaryota</taxon>
        <taxon>Viridiplantae</taxon>
        <taxon>Streptophyta</taxon>
        <taxon>Embryophyta</taxon>
        <taxon>Tracheophyta</taxon>
        <taxon>Spermatophyta</taxon>
        <taxon>Magnoliopsida</taxon>
        <taxon>eudicotyledons</taxon>
        <taxon>Gunneridae</taxon>
        <taxon>Pentapetalae</taxon>
        <taxon>rosids</taxon>
        <taxon>fabids</taxon>
        <taxon>Fabales</taxon>
        <taxon>Fabaceae</taxon>
        <taxon>Papilionoideae</taxon>
        <taxon>50 kb inversion clade</taxon>
        <taxon>NPAAA clade</taxon>
        <taxon>indigoferoid/millettioid clade</taxon>
        <taxon>Phaseoleae</taxon>
        <taxon>Mucuna</taxon>
    </lineage>
</organism>
<evidence type="ECO:0000256" key="1">
    <source>
        <dbReference type="SAM" id="MobiDB-lite"/>
    </source>
</evidence>
<comment type="caution">
    <text evidence="2">The sequence shown here is derived from an EMBL/GenBank/DDBJ whole genome shotgun (WGS) entry which is preliminary data.</text>
</comment>
<dbReference type="EMBL" id="QJKJ01009144">
    <property type="protein sequence ID" value="RDX77537.1"/>
    <property type="molecule type" value="Genomic_DNA"/>
</dbReference>